<evidence type="ECO:0000313" key="2">
    <source>
        <dbReference type="EMBL" id="KAL0574447.1"/>
    </source>
</evidence>
<accession>A0ABR3FGX7</accession>
<feature type="compositionally biased region" description="Polar residues" evidence="1">
    <location>
        <begin position="77"/>
        <end position="114"/>
    </location>
</feature>
<gene>
    <name evidence="2" type="ORF">V5O48_007511</name>
</gene>
<dbReference type="EMBL" id="JBAHYK010000396">
    <property type="protein sequence ID" value="KAL0574447.1"/>
    <property type="molecule type" value="Genomic_DNA"/>
</dbReference>
<evidence type="ECO:0000256" key="1">
    <source>
        <dbReference type="SAM" id="MobiDB-lite"/>
    </source>
</evidence>
<protein>
    <submittedName>
        <fullName evidence="2">Uncharacterized protein</fullName>
    </submittedName>
</protein>
<keyword evidence="3" id="KW-1185">Reference proteome</keyword>
<feature type="region of interest" description="Disordered" evidence="1">
    <location>
        <begin position="191"/>
        <end position="227"/>
    </location>
</feature>
<comment type="caution">
    <text evidence="2">The sequence shown here is derived from an EMBL/GenBank/DDBJ whole genome shotgun (WGS) entry which is preliminary data.</text>
</comment>
<proteinExistence type="predicted"/>
<organism evidence="2 3">
    <name type="scientific">Marasmius crinis-equi</name>
    <dbReference type="NCBI Taxonomy" id="585013"/>
    <lineage>
        <taxon>Eukaryota</taxon>
        <taxon>Fungi</taxon>
        <taxon>Dikarya</taxon>
        <taxon>Basidiomycota</taxon>
        <taxon>Agaricomycotina</taxon>
        <taxon>Agaricomycetes</taxon>
        <taxon>Agaricomycetidae</taxon>
        <taxon>Agaricales</taxon>
        <taxon>Marasmiineae</taxon>
        <taxon>Marasmiaceae</taxon>
        <taxon>Marasmius</taxon>
    </lineage>
</organism>
<reference evidence="2 3" key="1">
    <citation type="submission" date="2024-02" db="EMBL/GenBank/DDBJ databases">
        <title>A draft genome for the cacao thread blight pathogen Marasmius crinis-equi.</title>
        <authorList>
            <person name="Cohen S.P."/>
            <person name="Baruah I.K."/>
            <person name="Amoako-Attah I."/>
            <person name="Bukari Y."/>
            <person name="Meinhardt L.W."/>
            <person name="Bailey B.A."/>
        </authorList>
    </citation>
    <scope>NUCLEOTIDE SEQUENCE [LARGE SCALE GENOMIC DNA]</scope>
    <source>
        <strain evidence="2 3">GH-76</strain>
    </source>
</reference>
<feature type="compositionally biased region" description="Polar residues" evidence="1">
    <location>
        <begin position="191"/>
        <end position="200"/>
    </location>
</feature>
<name>A0ABR3FGX7_9AGAR</name>
<feature type="region of interest" description="Disordered" evidence="1">
    <location>
        <begin position="77"/>
        <end position="136"/>
    </location>
</feature>
<evidence type="ECO:0000313" key="3">
    <source>
        <dbReference type="Proteomes" id="UP001465976"/>
    </source>
</evidence>
<dbReference type="Proteomes" id="UP001465976">
    <property type="component" value="Unassembled WGS sequence"/>
</dbReference>
<sequence>MIANALSNATNPLLSGSALTVDPAIKGSFGFSNTRLPSPSVPFTFDMLPSSYTSSGRQSAFVESPAQRRARVVFINQQQGASTGNDQRVQSWVKSQSSYTVSSPRMATPPSNKPSVARSKGHSRNRHSISSADDLKEHLHLGADKKPEKGHSYSPRTSPTALHYPALHLSSIPEDEPYVFYSTPITMPFVQSQPRSSTATEDALHTSRGTVKRHQRHLSDLMSIQEE</sequence>